<organism evidence="3 4">
    <name type="scientific">Plasmodium gallinaceum</name>
    <dbReference type="NCBI Taxonomy" id="5849"/>
    <lineage>
        <taxon>Eukaryota</taxon>
        <taxon>Sar</taxon>
        <taxon>Alveolata</taxon>
        <taxon>Apicomplexa</taxon>
        <taxon>Aconoidasida</taxon>
        <taxon>Haemosporida</taxon>
        <taxon>Plasmodiidae</taxon>
        <taxon>Plasmodium</taxon>
        <taxon>Plasmodium (Haemamoeba)</taxon>
    </lineage>
</organism>
<reference evidence="3" key="1">
    <citation type="submission" date="2015-04" db="EMBL/GenBank/DDBJ databases">
        <authorList>
            <consortium name="Pathogen Informatics"/>
        </authorList>
    </citation>
    <scope>NUCLEOTIDE SEQUENCE [LARGE SCALE GENOMIC DNA]</scope>
    <source>
        <strain evidence="3">8A</strain>
    </source>
</reference>
<feature type="region of interest" description="Disordered" evidence="1">
    <location>
        <begin position="515"/>
        <end position="536"/>
    </location>
</feature>
<dbReference type="InterPro" id="IPR013584">
    <property type="entry name" value="RAP"/>
</dbReference>
<dbReference type="EMBL" id="CVMV01000117">
    <property type="protein sequence ID" value="CRG97938.1"/>
    <property type="molecule type" value="Genomic_DNA"/>
</dbReference>
<evidence type="ECO:0000313" key="4">
    <source>
        <dbReference type="Proteomes" id="UP000220797"/>
    </source>
</evidence>
<dbReference type="AlphaFoldDB" id="A0A1J1GZR0"/>
<sequence>MKRFVIRGINSNIFSFNIYLKKCNFYSNKKNVQNNIELRTEYLCNENYEDVEYDENIPSNITFDINVDDKWREKEEIEYKDFLKKTKCNLNKSTFNIETLANDNCKTFNRNLNVHNEKFFKENYIKNDNINHDHKYFDENVEFTQESKNNENFIQSENGLDETYYDNRINFEENLKDSSKNLCVSNMNSKIYGDDIKKNFSSDKSDEMINVEYIKNLINKKEKSISLFLYILDILKKNNDIIHEIEEEYINKLFKILYENFENASHDNLICILSLLNELNMKNKIRDISYDIIKLLNKEKNNSLDNEEKIKLCIHYITIMNNFSLYFVEFYDYLIVKVKYMNCDQLTEFANQCFKHSLRTKHYLDKIVIICMEKLNMFNLNQIKSLYYSFHRFCKEYSNFYDLSLNIIIKNIDKFDLTFYHLILKISNNFKHDEKYINLISLAAKQITLNIQNIRNDIRKSSMKGNLINKEKKREEICDYSSEVKNVDDNINVEEAYENMNEEIIKSKKARKINQKNGKVKEEHDVNENNKEEKEKKEYYTEKRKEILNNTSKNQLKDDFKLEDTICDDDKKSEIIKIIHCLKYFEYNKKNDNEVKNVVNNIYELINENIEYIKYLDVEDVVYSIVCFCSYNKRIILYNNLLDILCEKSNELIHAKNISLWIYPLISLSKISWFHMNYMVNMFKFIEDTYVLSRLSVFQLLKLLSSIVKMNIYDEKIYKILIEKLFKEWDVIKKKIIDISTFLWSCAYVNIIYKPLFDESYKLIIDLLNKESFDVNNAIYKNCFVNITWSFIVANYHKTQENFDKILNMTFLNRDPHDSQAFKRLHQIADSCFKEIPRSLIDLKCLDIMYKYCMHEKCKILRNDFNIYKKEKDAMKIRNKILDELVYILKNFNISYNLHFEPYHNSPYIIDIVLNQQMQIGICVFSKEHLMRTLKKSSWDFLNTGFVSLQIRILYAHGWKIIPINAGEWLQLNYDKKKTFLYEYFKQHSIQI</sequence>
<dbReference type="Pfam" id="PF08373">
    <property type="entry name" value="RAP"/>
    <property type="match status" value="1"/>
</dbReference>
<keyword evidence="4" id="KW-1185">Reference proteome</keyword>
<gene>
    <name evidence="3" type="ORF">PGAL8A_00037500</name>
</gene>
<evidence type="ECO:0000259" key="2">
    <source>
        <dbReference type="PROSITE" id="PS51286"/>
    </source>
</evidence>
<evidence type="ECO:0000256" key="1">
    <source>
        <dbReference type="SAM" id="MobiDB-lite"/>
    </source>
</evidence>
<dbReference type="GeneID" id="39728899"/>
<accession>A0A1J1GZR0</accession>
<feature type="domain" description="RAP" evidence="2">
    <location>
        <begin position="920"/>
        <end position="983"/>
    </location>
</feature>
<dbReference type="VEuPathDB" id="PlasmoDB:PGAL8A_00037500"/>
<evidence type="ECO:0000313" key="3">
    <source>
        <dbReference type="EMBL" id="CRG97938.1"/>
    </source>
</evidence>
<dbReference type="OMA" id="WKIIPIN"/>
<name>A0A1J1GZR0_PLAGA</name>
<dbReference type="OrthoDB" id="360738at2759"/>
<dbReference type="Proteomes" id="UP000220797">
    <property type="component" value="Unassembled WGS sequence"/>
</dbReference>
<dbReference type="PROSITE" id="PS51286">
    <property type="entry name" value="RAP"/>
    <property type="match status" value="1"/>
</dbReference>
<feature type="compositionally biased region" description="Basic and acidic residues" evidence="1">
    <location>
        <begin position="519"/>
        <end position="536"/>
    </location>
</feature>
<dbReference type="SMART" id="SM00952">
    <property type="entry name" value="RAP"/>
    <property type="match status" value="1"/>
</dbReference>
<comment type="caution">
    <text evidence="3">The sequence shown here is derived from an EMBL/GenBank/DDBJ whole genome shotgun (WGS) entry which is preliminary data.</text>
</comment>
<proteinExistence type="predicted"/>
<protein>
    <submittedName>
        <fullName evidence="3">RAP protein, putative</fullName>
    </submittedName>
</protein>
<dbReference type="RefSeq" id="XP_028530737.1">
    <property type="nucleotide sequence ID" value="XM_028674378.1"/>
</dbReference>